<dbReference type="InterPro" id="IPR006524">
    <property type="entry name" value="ArpU-like"/>
</dbReference>
<evidence type="ECO:0000313" key="2">
    <source>
        <dbReference type="Proteomes" id="UP000199433"/>
    </source>
</evidence>
<protein>
    <submittedName>
        <fullName evidence="1">Phage transcriptional regulator, ArpU family</fullName>
    </submittedName>
</protein>
<accession>A0A1G8VQZ8</accession>
<gene>
    <name evidence="1" type="ORF">SAMN04488098_100266</name>
</gene>
<dbReference type="STRING" id="426701.SAMN04488098_100266"/>
<reference evidence="2" key="1">
    <citation type="submission" date="2016-10" db="EMBL/GenBank/DDBJ databases">
        <authorList>
            <person name="Varghese N."/>
            <person name="Submissions S."/>
        </authorList>
    </citation>
    <scope>NUCLEOTIDE SEQUENCE [LARGE SCALE GENOMIC DNA]</scope>
    <source>
        <strain evidence="2">DSM 19181</strain>
    </source>
</reference>
<dbReference type="NCBIfam" id="TIGR01637">
    <property type="entry name" value="phage_arpU"/>
    <property type="match status" value="1"/>
</dbReference>
<sequence length="140" mass="16168">MSLFPRVDRGLTKLNVDRLLSQYRTMVRLADEEYTPRITATYSLDLKAPGGISDNVSKAVVRRVVAEQELWKIGRAMNKLDAYNRQLLHDRYISREKKSDIQIYSNLNLSESTFYKELTEAMIEFAEAYDSGRLLVEVAD</sequence>
<name>A0A1G8VQZ8_9LACT</name>
<dbReference type="EMBL" id="FNFK01000002">
    <property type="protein sequence ID" value="SDJ68409.1"/>
    <property type="molecule type" value="Genomic_DNA"/>
</dbReference>
<dbReference type="Proteomes" id="UP000199433">
    <property type="component" value="Unassembled WGS sequence"/>
</dbReference>
<dbReference type="OrthoDB" id="2227133at2"/>
<organism evidence="1 2">
    <name type="scientific">Alkalibacterium thalassium</name>
    <dbReference type="NCBI Taxonomy" id="426701"/>
    <lineage>
        <taxon>Bacteria</taxon>
        <taxon>Bacillati</taxon>
        <taxon>Bacillota</taxon>
        <taxon>Bacilli</taxon>
        <taxon>Lactobacillales</taxon>
        <taxon>Carnobacteriaceae</taxon>
        <taxon>Alkalibacterium</taxon>
    </lineage>
</organism>
<dbReference type="RefSeq" id="WP_091264367.1">
    <property type="nucleotide sequence ID" value="NZ_FNFK01000002.1"/>
</dbReference>
<proteinExistence type="predicted"/>
<dbReference type="AlphaFoldDB" id="A0A1G8VQZ8"/>
<keyword evidence="2" id="KW-1185">Reference proteome</keyword>
<evidence type="ECO:0000313" key="1">
    <source>
        <dbReference type="EMBL" id="SDJ68409.1"/>
    </source>
</evidence>